<evidence type="ECO:0000313" key="3">
    <source>
        <dbReference type="Proteomes" id="UP000078512"/>
    </source>
</evidence>
<feature type="compositionally biased region" description="Low complexity" evidence="1">
    <location>
        <begin position="283"/>
        <end position="302"/>
    </location>
</feature>
<dbReference type="Proteomes" id="UP000078512">
    <property type="component" value="Unassembled WGS sequence"/>
</dbReference>
<dbReference type="EMBL" id="KV442107">
    <property type="protein sequence ID" value="OAQ23859.1"/>
    <property type="molecule type" value="Genomic_DNA"/>
</dbReference>
<feature type="compositionally biased region" description="Low complexity" evidence="1">
    <location>
        <begin position="1213"/>
        <end position="1225"/>
    </location>
</feature>
<evidence type="ECO:0000313" key="2">
    <source>
        <dbReference type="EMBL" id="OAQ23859.1"/>
    </source>
</evidence>
<feature type="compositionally biased region" description="Low complexity" evidence="1">
    <location>
        <begin position="144"/>
        <end position="160"/>
    </location>
</feature>
<dbReference type="OrthoDB" id="2442409at2759"/>
<feature type="region of interest" description="Disordered" evidence="1">
    <location>
        <begin position="336"/>
        <end position="357"/>
    </location>
</feature>
<reference evidence="2 3" key="1">
    <citation type="submission" date="2016-05" db="EMBL/GenBank/DDBJ databases">
        <title>Genome sequencing reveals origins of a unique bacterial endosymbiosis in the earliest lineages of terrestrial Fungi.</title>
        <authorList>
            <consortium name="DOE Joint Genome Institute"/>
            <person name="Uehling J."/>
            <person name="Gryganskyi A."/>
            <person name="Hameed K."/>
            <person name="Tschaplinski T."/>
            <person name="Misztal P."/>
            <person name="Wu S."/>
            <person name="Desiro A."/>
            <person name="Vande Pol N."/>
            <person name="Du Z.-Y."/>
            <person name="Zienkiewicz A."/>
            <person name="Zienkiewicz K."/>
            <person name="Morin E."/>
            <person name="Tisserant E."/>
            <person name="Splivallo R."/>
            <person name="Hainaut M."/>
            <person name="Henrissat B."/>
            <person name="Ohm R."/>
            <person name="Kuo A."/>
            <person name="Yan J."/>
            <person name="Lipzen A."/>
            <person name="Nolan M."/>
            <person name="Labutti K."/>
            <person name="Barry K."/>
            <person name="Goldstein A."/>
            <person name="Labbe J."/>
            <person name="Schadt C."/>
            <person name="Tuskan G."/>
            <person name="Grigoriev I."/>
            <person name="Martin F."/>
            <person name="Vilgalys R."/>
            <person name="Bonito G."/>
        </authorList>
    </citation>
    <scope>NUCLEOTIDE SEQUENCE [LARGE SCALE GENOMIC DNA]</scope>
    <source>
        <strain evidence="2 3">AG-77</strain>
    </source>
</reference>
<feature type="region of interest" description="Disordered" evidence="1">
    <location>
        <begin position="1096"/>
        <end position="1162"/>
    </location>
</feature>
<protein>
    <submittedName>
        <fullName evidence="2">Uncharacterized protein</fullName>
    </submittedName>
</protein>
<proteinExistence type="predicted"/>
<feature type="compositionally biased region" description="Polar residues" evidence="1">
    <location>
        <begin position="336"/>
        <end position="354"/>
    </location>
</feature>
<feature type="region of interest" description="Disordered" evidence="1">
    <location>
        <begin position="488"/>
        <end position="514"/>
    </location>
</feature>
<feature type="region of interest" description="Disordered" evidence="1">
    <location>
        <begin position="262"/>
        <end position="309"/>
    </location>
</feature>
<feature type="compositionally biased region" description="Low complexity" evidence="1">
    <location>
        <begin position="492"/>
        <end position="508"/>
    </location>
</feature>
<feature type="compositionally biased region" description="Polar residues" evidence="1">
    <location>
        <begin position="557"/>
        <end position="566"/>
    </location>
</feature>
<accession>A0A197JHJ0</accession>
<feature type="region of interest" description="Disordered" evidence="1">
    <location>
        <begin position="968"/>
        <end position="988"/>
    </location>
</feature>
<feature type="region of interest" description="Disordered" evidence="1">
    <location>
        <begin position="126"/>
        <end position="245"/>
    </location>
</feature>
<feature type="compositionally biased region" description="Low complexity" evidence="1">
    <location>
        <begin position="168"/>
        <end position="179"/>
    </location>
</feature>
<feature type="compositionally biased region" description="Polar residues" evidence="1">
    <location>
        <begin position="19"/>
        <end position="35"/>
    </location>
</feature>
<feature type="region of interest" description="Disordered" evidence="1">
    <location>
        <begin position="46"/>
        <end position="65"/>
    </location>
</feature>
<gene>
    <name evidence="2" type="ORF">K457DRAFT_159089</name>
</gene>
<feature type="region of interest" description="Disordered" evidence="1">
    <location>
        <begin position="862"/>
        <end position="881"/>
    </location>
</feature>
<sequence>MQNNGNRLDMPGGFKDSPANDTSATSNPDPTPIATTMRSANVINPHGSAYEVAGPSPGGTSSIHNRTLDAVKGQSLNDPAGDPSGTPAHGLVETVKENAAAAATGAAAAGASVIAAAKKLISGHDDHENELGDYSQHDSDFQPTSNINTTTGTTAINNTISPASQIVSSPRTPSVTSTPSPKPLGPHDRPPIKVAIHAHKPSDKATYGNLDSPGAQNHPGPLSDRALAGTPPPSSLSTPKKTIADPFGPVMVANWNDHKRQADVSTPTSEDFDNPHFGTPMRSSTAPSAQPAAAAAASKRMPAPSPLREEVPPVKKAAAVPTAQPPTGYFPHAQHSSTMDAATPHHPSTMTAATPQHEHKEPLTERIKEAFSHHDHPHTTATTTTAGTIAAAAAVPASHQPNVSEPSHTTTTTKPTVVKMEPLGERIKEVFHHESHPTVEVPIKVNTATIATTSAAPEVFINRTECVPVENLKDLDLTKVAQGASHMQPVQTAVTEKTTTTTTPAASKAAHERGGETLADRVKEIFHHDNSTTAKESLADRVKDVFHRDDHPDETVPHTTTSSSHRSAVPAAATAATAGTAAGVAAFLHDKESDNMTTPPHAHDHRGYLPPITKSTIPTTTTEHTPAHGEIKSHVFMPMDTSPPKKRTPVPAPVFDMTYMNTPPRTTATSSTTHSSAPVTAAHPVRPVEHTEYTISPPITATTTATKAPGVAPVAPIVPVISSTTTKPNTSEIQFTDPKTLHPVTEQRTWDIPTPTDHRSMGTKIKDAMTFHKSSEYGPADPKDLHLSDPKSLHLMDRAPIAAATAAGAAAVVAPIIHNKNTTTTTTNKDAPIVAPAVAPAIATTTTTTPSTSEIQFTDPKTLRPLTGTRTWDIPAPADHRSMGTKIKDAITLHTSSDSEYGPADPKDLHLSDPKTLHLMDRAPIAAAATAAGAAAVAAPIIHKATTTTTETKPVVVKEEKHNPVLSAPRPVIPITTTTNEPNPVLSAPHPVIPKTLSTKEEVNPVLSAPHPIIPEKKISTTHVDPTPVQTAPRPMIPASAIETHSTTGNTMSPSHPVIPVVDKHATATTTSQHSGPEKIVAPIVAAAAAAPIIQHHQQQQQQQQQQYTTPAPIVQQQQQHQMSTTTTPQNTNSYNTSSNNTPASAAPIVTQPRPSTTEVSAADKIASAIPEAYSGPLPKVQPGEEVVWVKTVTTTDFYDDNSPPAPGPPIVHNTTKNNNNNHNNGVDHVGGPGIQEVPANTMHDNHVPHRKRLSAFFDRLIHRHHDNVDKGKQRI</sequence>
<dbReference type="AlphaFoldDB" id="A0A197JHJ0"/>
<feature type="region of interest" description="Disordered" evidence="1">
    <location>
        <begin position="1"/>
        <end position="35"/>
    </location>
</feature>
<feature type="region of interest" description="Disordered" evidence="1">
    <location>
        <begin position="548"/>
        <end position="568"/>
    </location>
</feature>
<feature type="region of interest" description="Disordered" evidence="1">
    <location>
        <begin position="1199"/>
        <end position="1228"/>
    </location>
</feature>
<keyword evidence="3" id="KW-1185">Reference proteome</keyword>
<feature type="compositionally biased region" description="Basic and acidic residues" evidence="1">
    <location>
        <begin position="126"/>
        <end position="140"/>
    </location>
</feature>
<name>A0A197JHJ0_9FUNG</name>
<evidence type="ECO:0000256" key="1">
    <source>
        <dbReference type="SAM" id="MobiDB-lite"/>
    </source>
</evidence>
<organism evidence="2 3">
    <name type="scientific">Linnemannia elongata AG-77</name>
    <dbReference type="NCBI Taxonomy" id="1314771"/>
    <lineage>
        <taxon>Eukaryota</taxon>
        <taxon>Fungi</taxon>
        <taxon>Fungi incertae sedis</taxon>
        <taxon>Mucoromycota</taxon>
        <taxon>Mortierellomycotina</taxon>
        <taxon>Mortierellomycetes</taxon>
        <taxon>Mortierellales</taxon>
        <taxon>Mortierellaceae</taxon>
        <taxon>Linnemannia</taxon>
    </lineage>
</organism>
<feature type="compositionally biased region" description="Low complexity" evidence="1">
    <location>
        <begin position="973"/>
        <end position="985"/>
    </location>
</feature>
<feature type="compositionally biased region" description="Low complexity" evidence="1">
    <location>
        <begin position="1096"/>
        <end position="1148"/>
    </location>
</feature>